<feature type="compositionally biased region" description="Polar residues" evidence="1">
    <location>
        <begin position="221"/>
        <end position="231"/>
    </location>
</feature>
<reference evidence="2" key="1">
    <citation type="submission" date="2022-11" db="UniProtKB">
        <authorList>
            <consortium name="EnsemblMetazoa"/>
        </authorList>
    </citation>
    <scope>IDENTIFICATION</scope>
</reference>
<dbReference type="AlphaFoldDB" id="A0A914AGP1"/>
<dbReference type="RefSeq" id="XP_038063155.1">
    <property type="nucleotide sequence ID" value="XM_038207227.1"/>
</dbReference>
<sequence>MADIQQLTKMVIGIETKQTENPTDADDGTEIVIQLLDEMVGHVMHVDIMENAGVENHEVGEEPEQPNAPGVVIVVEDEPPIATEELGPRHPSWRYKDPKQAVDEVEIVGMFGEEETPDAGSVSKRSWGKRPLCYIEDVRRRQNTFEQKKKRMKILRAKLRMEKSSTSEGGDGAGDVVIPRKRRRTGEKEQGPGMFYQWSASYARRANGSSRHMDRGKKSHSPSANMKKVQS</sequence>
<dbReference type="Proteomes" id="UP000887568">
    <property type="component" value="Unplaced"/>
</dbReference>
<keyword evidence="3" id="KW-1185">Reference proteome</keyword>
<proteinExistence type="predicted"/>
<evidence type="ECO:0000313" key="3">
    <source>
        <dbReference type="Proteomes" id="UP000887568"/>
    </source>
</evidence>
<name>A0A914AGP1_PATMI</name>
<feature type="region of interest" description="Disordered" evidence="1">
    <location>
        <begin position="161"/>
        <end position="231"/>
    </location>
</feature>
<accession>A0A914AGP1</accession>
<protein>
    <submittedName>
        <fullName evidence="2">Uncharacterized protein</fullName>
    </submittedName>
</protein>
<evidence type="ECO:0000313" key="2">
    <source>
        <dbReference type="EnsemblMetazoa" id="XP_038063155.1"/>
    </source>
</evidence>
<dbReference type="EnsemblMetazoa" id="XM_038207227.1">
    <property type="protein sequence ID" value="XP_038063155.1"/>
    <property type="gene ID" value="LOC119733861"/>
</dbReference>
<organism evidence="2 3">
    <name type="scientific">Patiria miniata</name>
    <name type="common">Bat star</name>
    <name type="synonym">Asterina miniata</name>
    <dbReference type="NCBI Taxonomy" id="46514"/>
    <lineage>
        <taxon>Eukaryota</taxon>
        <taxon>Metazoa</taxon>
        <taxon>Echinodermata</taxon>
        <taxon>Eleutherozoa</taxon>
        <taxon>Asterozoa</taxon>
        <taxon>Asteroidea</taxon>
        <taxon>Valvatacea</taxon>
        <taxon>Valvatida</taxon>
        <taxon>Asterinidae</taxon>
        <taxon>Patiria</taxon>
    </lineage>
</organism>
<evidence type="ECO:0000256" key="1">
    <source>
        <dbReference type="SAM" id="MobiDB-lite"/>
    </source>
</evidence>
<dbReference type="GeneID" id="119733861"/>